<dbReference type="OrthoDB" id="10293467at2759"/>
<dbReference type="Pfam" id="PF05795">
    <property type="entry name" value="Plasmodium_Vir"/>
    <property type="match status" value="1"/>
</dbReference>
<gene>
    <name evidence="1" type="primary">PocGH01_00224000</name>
    <name evidence="1" type="ORF">POCGH01_00224000</name>
</gene>
<evidence type="ECO:0000313" key="1">
    <source>
        <dbReference type="EMBL" id="SBT84757.1"/>
    </source>
</evidence>
<protein>
    <submittedName>
        <fullName evidence="1">PIR protein</fullName>
    </submittedName>
</protein>
<dbReference type="Proteomes" id="UP000242942">
    <property type="component" value="Unassembled WGS sequence"/>
</dbReference>
<accession>A0A1D3JG36</accession>
<reference evidence="1 2" key="1">
    <citation type="submission" date="2016-06" db="EMBL/GenBank/DDBJ databases">
        <authorList>
            <consortium name="Pathogen Informatics"/>
        </authorList>
    </citation>
    <scope>NUCLEOTIDE SEQUENCE [LARGE SCALE GENOMIC DNA]</scope>
    <source>
        <strain evidence="1">PocGH01</strain>
    </source>
</reference>
<evidence type="ECO:0000313" key="2">
    <source>
        <dbReference type="Proteomes" id="UP000242942"/>
    </source>
</evidence>
<dbReference type="EMBL" id="FLRI01000567">
    <property type="protein sequence ID" value="SBT84757.1"/>
    <property type="molecule type" value="Genomic_DNA"/>
</dbReference>
<dbReference type="InterPro" id="IPR008780">
    <property type="entry name" value="Plasmodium_Vir"/>
</dbReference>
<name>A0A1D3JG36_PLAOA</name>
<proteinExistence type="predicted"/>
<keyword evidence="2" id="KW-1185">Reference proteome</keyword>
<organism evidence="1 2">
    <name type="scientific">Plasmodium ovale</name>
    <name type="common">malaria parasite P. ovale</name>
    <dbReference type="NCBI Taxonomy" id="36330"/>
    <lineage>
        <taxon>Eukaryota</taxon>
        <taxon>Sar</taxon>
        <taxon>Alveolata</taxon>
        <taxon>Apicomplexa</taxon>
        <taxon>Aconoidasida</taxon>
        <taxon>Haemosporida</taxon>
        <taxon>Plasmodiidae</taxon>
        <taxon>Plasmodium</taxon>
        <taxon>Plasmodium (Plasmodium)</taxon>
    </lineage>
</organism>
<sequence>MALKEFQKQHSFLGDIPIQEHDSKTFQLHKENYENVCNSFITKNTEKSHYRDICVKLVANLHDLSTNTKGNKHSNCVHFIYWLYDDYIFSKFTSTEINALYDSLIEKFQKNFDKADCNYEELYNDKLEKENIMKLYTFFQNVNSIVKIMDDPRDEKYDKCCEYVRDCFNFYKHKFASRCSNSAQSNTLCNEFSSFVVHYGTLHEHLLKKKKDIPSLKDASTSEFKCIKQAETGNKATKGLKLLGRVAEGMGINVEETSKYISGFRDAISGDGVGPNGQIKTYVRRAIDNSGIFDTSDPVVNEVINAMFTIIPFLFFLYKYTPIGTWVRVQILRKITMCICRRFKSKHPCFARIFNVGHRIFRLRRYNVGYQALKNF</sequence>
<dbReference type="AlphaFoldDB" id="A0A1D3JG36"/>
<dbReference type="VEuPathDB" id="PlasmoDB:PocGH01_00224000"/>
<dbReference type="VEuPathDB" id="PlasmoDB:POWCR01_110005200"/>